<sequence length="512" mass="54535">MNHGASSRVGRADSPRGPRQLSRRTLLGGAVGSAALLALAACTPTPRFLSPTSAAVAATEAARQTTGAVTKVALDAAPTTIDLAGAQVQTWAYGTIPAPVIRVRQGDRVQATLRNGLPDASSVHWHGVALRNDMDGVPVLTQDPVSAGGSFTYDFVTPHSGTYWFHPHSGTQLDRGLYGALIIDDPREPGGYDDEWVVILDDWLDGVSATPDDVLQELSGGMGGMGEMDGFMRMGNLLMGADSDALGGDAGDVYYPHYLLNGRPSADPETFRASAGARVRIRFINAGSDTAFRVALAGHRMTVTHTDGFPVEPLTGDAVLIGMGERYDVVVTLEDGAFPLVAGAEGKRERVRAVVRTSDAATPPADVAVPELSGQLITADLLRAAADVQLDGRSPSRKLTVRLTGGMAAYDWALDGRAFDMDDPMKNAIPITEGDRVRLTFVNDTKMWHPMHLHGHTYQHAGGGPRKDTSIVLPGERLVVDFDADNPGRWLTHCHNLYHGEVGMMGVLAYTD</sequence>
<dbReference type="PANTHER" id="PTHR11709:SF394">
    <property type="entry name" value="FI03373P-RELATED"/>
    <property type="match status" value="1"/>
</dbReference>
<dbReference type="InterPro" id="IPR011706">
    <property type="entry name" value="Cu-oxidase_C"/>
</dbReference>
<dbReference type="CDD" id="cd13896">
    <property type="entry name" value="CuRO_3_CopA"/>
    <property type="match status" value="1"/>
</dbReference>
<reference evidence="8" key="1">
    <citation type="journal article" date="2014" name="Int. J. Syst. Evol. Microbiol.">
        <title>Complete genome sequence of Corynebacterium casei LMG S-19264T (=DSM 44701T), isolated from a smear-ripened cheese.</title>
        <authorList>
            <consortium name="US DOE Joint Genome Institute (JGI-PGF)"/>
            <person name="Walter F."/>
            <person name="Albersmeier A."/>
            <person name="Kalinowski J."/>
            <person name="Ruckert C."/>
        </authorList>
    </citation>
    <scope>NUCLEOTIDE SEQUENCE</scope>
    <source>
        <strain evidence="8">JCM 3346</strain>
    </source>
</reference>
<protein>
    <submittedName>
        <fullName evidence="8">Oxidase (Copper-binding protein)</fullName>
    </submittedName>
</protein>
<evidence type="ECO:0000256" key="1">
    <source>
        <dbReference type="ARBA" id="ARBA00022723"/>
    </source>
</evidence>
<keyword evidence="9" id="KW-1185">Reference proteome</keyword>
<name>A0A918CCG3_AGRME</name>
<organism evidence="8 9">
    <name type="scientific">Agromyces mediolanus</name>
    <name type="common">Corynebacterium mediolanum</name>
    <dbReference type="NCBI Taxonomy" id="41986"/>
    <lineage>
        <taxon>Bacteria</taxon>
        <taxon>Bacillati</taxon>
        <taxon>Actinomycetota</taxon>
        <taxon>Actinomycetes</taxon>
        <taxon>Micrococcales</taxon>
        <taxon>Microbacteriaceae</taxon>
        <taxon>Agromyces</taxon>
    </lineage>
</organism>
<evidence type="ECO:0000256" key="2">
    <source>
        <dbReference type="ARBA" id="ARBA00023002"/>
    </source>
</evidence>
<evidence type="ECO:0000313" key="9">
    <source>
        <dbReference type="Proteomes" id="UP000610303"/>
    </source>
</evidence>
<feature type="region of interest" description="Disordered" evidence="4">
    <location>
        <begin position="1"/>
        <end position="21"/>
    </location>
</feature>
<evidence type="ECO:0000259" key="6">
    <source>
        <dbReference type="Pfam" id="PF07731"/>
    </source>
</evidence>
<evidence type="ECO:0000259" key="5">
    <source>
        <dbReference type="Pfam" id="PF00394"/>
    </source>
</evidence>
<keyword evidence="3" id="KW-0186">Copper</keyword>
<evidence type="ECO:0000256" key="4">
    <source>
        <dbReference type="SAM" id="MobiDB-lite"/>
    </source>
</evidence>
<dbReference type="CDD" id="cd13861">
    <property type="entry name" value="CuRO_1_CumA_like"/>
    <property type="match status" value="1"/>
</dbReference>
<feature type="domain" description="Plastocyanin-like" evidence="7">
    <location>
        <begin position="83"/>
        <end position="187"/>
    </location>
</feature>
<dbReference type="GO" id="GO:0016491">
    <property type="term" value="F:oxidoreductase activity"/>
    <property type="evidence" value="ECO:0007669"/>
    <property type="project" value="UniProtKB-KW"/>
</dbReference>
<dbReference type="InterPro" id="IPR002355">
    <property type="entry name" value="Cu_oxidase_Cu_BS"/>
</dbReference>
<dbReference type="Gene3D" id="2.60.40.420">
    <property type="entry name" value="Cupredoxins - blue copper proteins"/>
    <property type="match status" value="3"/>
</dbReference>
<feature type="domain" description="Plastocyanin-like" evidence="5">
    <location>
        <begin position="257"/>
        <end position="348"/>
    </location>
</feature>
<evidence type="ECO:0000313" key="8">
    <source>
        <dbReference type="EMBL" id="GGR17249.1"/>
    </source>
</evidence>
<keyword evidence="1" id="KW-0479">Metal-binding</keyword>
<dbReference type="EMBL" id="BMRJ01000001">
    <property type="protein sequence ID" value="GGR17249.1"/>
    <property type="molecule type" value="Genomic_DNA"/>
</dbReference>
<dbReference type="RefSeq" id="WP_189083945.1">
    <property type="nucleotide sequence ID" value="NZ_BMRJ01000001.1"/>
</dbReference>
<evidence type="ECO:0000256" key="3">
    <source>
        <dbReference type="ARBA" id="ARBA00023008"/>
    </source>
</evidence>
<dbReference type="Pfam" id="PF07731">
    <property type="entry name" value="Cu-oxidase_2"/>
    <property type="match status" value="1"/>
</dbReference>
<evidence type="ECO:0000259" key="7">
    <source>
        <dbReference type="Pfam" id="PF07732"/>
    </source>
</evidence>
<dbReference type="InterPro" id="IPR011707">
    <property type="entry name" value="Cu-oxidase-like_N"/>
</dbReference>
<dbReference type="Pfam" id="PF00394">
    <property type="entry name" value="Cu-oxidase"/>
    <property type="match status" value="1"/>
</dbReference>
<dbReference type="InterPro" id="IPR001117">
    <property type="entry name" value="Cu-oxidase_2nd"/>
</dbReference>
<dbReference type="SUPFAM" id="SSF49503">
    <property type="entry name" value="Cupredoxins"/>
    <property type="match status" value="3"/>
</dbReference>
<dbReference type="InterPro" id="IPR006311">
    <property type="entry name" value="TAT_signal"/>
</dbReference>
<dbReference type="GO" id="GO:0005507">
    <property type="term" value="F:copper ion binding"/>
    <property type="evidence" value="ECO:0007669"/>
    <property type="project" value="InterPro"/>
</dbReference>
<feature type="domain" description="Plastocyanin-like" evidence="6">
    <location>
        <begin position="395"/>
        <end position="510"/>
    </location>
</feature>
<keyword evidence="2" id="KW-0560">Oxidoreductase</keyword>
<proteinExistence type="predicted"/>
<accession>A0A918CCG3</accession>
<comment type="caution">
    <text evidence="8">The sequence shown here is derived from an EMBL/GenBank/DDBJ whole genome shotgun (WGS) entry which is preliminary data.</text>
</comment>
<dbReference type="Pfam" id="PF07732">
    <property type="entry name" value="Cu-oxidase_3"/>
    <property type="match status" value="1"/>
</dbReference>
<gene>
    <name evidence="8" type="ORF">GCM10010196_07540</name>
</gene>
<dbReference type="PROSITE" id="PS51318">
    <property type="entry name" value="TAT"/>
    <property type="match status" value="1"/>
</dbReference>
<dbReference type="InterPro" id="IPR045087">
    <property type="entry name" value="Cu-oxidase_fam"/>
</dbReference>
<dbReference type="PROSITE" id="PS00080">
    <property type="entry name" value="MULTICOPPER_OXIDASE2"/>
    <property type="match status" value="1"/>
</dbReference>
<dbReference type="InterPro" id="IPR034279">
    <property type="entry name" value="CuRO_3_CopA"/>
</dbReference>
<dbReference type="PANTHER" id="PTHR11709">
    <property type="entry name" value="MULTI-COPPER OXIDASE"/>
    <property type="match status" value="1"/>
</dbReference>
<dbReference type="CDD" id="cd13870">
    <property type="entry name" value="CuRO_2_CopA_like_1"/>
    <property type="match status" value="1"/>
</dbReference>
<dbReference type="InterPro" id="IPR008972">
    <property type="entry name" value="Cupredoxin"/>
</dbReference>
<reference evidence="8" key="2">
    <citation type="submission" date="2020-09" db="EMBL/GenBank/DDBJ databases">
        <authorList>
            <person name="Sun Q."/>
            <person name="Ohkuma M."/>
        </authorList>
    </citation>
    <scope>NUCLEOTIDE SEQUENCE</scope>
    <source>
        <strain evidence="8">JCM 3346</strain>
    </source>
</reference>
<dbReference type="Proteomes" id="UP000610303">
    <property type="component" value="Unassembled WGS sequence"/>
</dbReference>
<dbReference type="AlphaFoldDB" id="A0A918CCG3"/>